<proteinExistence type="predicted"/>
<dbReference type="EMBL" id="OBQJ01000009">
    <property type="protein sequence ID" value="SOC57477.1"/>
    <property type="molecule type" value="Genomic_DNA"/>
</dbReference>
<gene>
    <name evidence="1" type="ORF">SAMN05421509_109126</name>
</gene>
<dbReference type="Proteomes" id="UP000219023">
    <property type="component" value="Unassembled WGS sequence"/>
</dbReference>
<organism evidence="1 2">
    <name type="scientific">Chromohalobacter canadensis</name>
    <dbReference type="NCBI Taxonomy" id="141389"/>
    <lineage>
        <taxon>Bacteria</taxon>
        <taxon>Pseudomonadati</taxon>
        <taxon>Pseudomonadota</taxon>
        <taxon>Gammaproteobacteria</taxon>
        <taxon>Oceanospirillales</taxon>
        <taxon>Halomonadaceae</taxon>
        <taxon>Chromohalobacter</taxon>
    </lineage>
</organism>
<protein>
    <submittedName>
        <fullName evidence="1">Pectate lyase superfamily protein</fullName>
    </submittedName>
</protein>
<dbReference type="OrthoDB" id="6177940at2"/>
<name>A0A285VUB6_9GAMM</name>
<reference evidence="1 2" key="1">
    <citation type="submission" date="2017-08" db="EMBL/GenBank/DDBJ databases">
        <authorList>
            <person name="de Groot N.N."/>
        </authorList>
    </citation>
    <scope>NUCLEOTIDE SEQUENCE [LARGE SCALE GENOMIC DNA]</scope>
    <source>
        <strain evidence="1 2">USBA 855</strain>
    </source>
</reference>
<keyword evidence="1" id="KW-0456">Lyase</keyword>
<dbReference type="InterPro" id="IPR011050">
    <property type="entry name" value="Pectin_lyase_fold/virulence"/>
</dbReference>
<dbReference type="GO" id="GO:0016829">
    <property type="term" value="F:lyase activity"/>
    <property type="evidence" value="ECO:0007669"/>
    <property type="project" value="UniProtKB-KW"/>
</dbReference>
<evidence type="ECO:0000313" key="1">
    <source>
        <dbReference type="EMBL" id="SOC57477.1"/>
    </source>
</evidence>
<accession>A0A285VUB6</accession>
<dbReference type="Gene3D" id="2.160.20.10">
    <property type="entry name" value="Single-stranded right-handed beta-helix, Pectin lyase-like"/>
    <property type="match status" value="1"/>
</dbReference>
<sequence>MNTSRRRLLARLLQGGAVLTAAGLLPTHTVGMEKRDKKGNTTQEGSAQALQVASIADMQSLDVARLQDGQRVEVAGYYAGETLGGGSFIWYAHEQREEDGGTCFRAHNQAGGRFLRRLDDTLTPGMFGARGDGSDQHVALKRLAQAANTQKRDVVFPEGDYASSGTGLRFKGIRVNGAGITRTIIRYTSDTRGSLVELDDVATLSGMTLDGNVSDDPDTWTPRNYDAFTGCLPLDLIGHDVTVHDVVCRRSPSACLRVGARNFVLRDVVAEHARGNHGDGFFIADSRDGLVERCQARDFTRIGFVADTYGSSPKHILSERIDFIDCLAENGHHGSYDYGGVEFNAGYWAENSDEVRFINCRSRDTTHSGFVATTGRVPSLGIGHFTLRSCIAETTNTGFYLKDLNVTPVRHIVDDCLSRDVDRGLCTEMDLAASHLTGQRFTTVLRGSQRSSSSLLLRGDGHIDIRHFDETWQVFDDRRHDNMRASYASVVSASGFKGHLQLAHFTSRHANAPEPTAPVGFKLIGQSHLRDFTLSGTRARLFHVPAESISLHDCEIPAGWVKAFNTLDVDACRLGDDVPRFDIFDTTQHHRYRHCRFDFTPGGGHLYLHNSDKRNSRHVVRFERCRFKKDLAQHGSMITLDAAPSVFLATESNYLTFRNCAFENTGHASDTPAIRTLQRPPHASLNGYGNRKNATIDALTAFELDDSLMADG</sequence>
<dbReference type="SUPFAM" id="SSF51126">
    <property type="entry name" value="Pectin lyase-like"/>
    <property type="match status" value="1"/>
</dbReference>
<evidence type="ECO:0000313" key="2">
    <source>
        <dbReference type="Proteomes" id="UP000219023"/>
    </source>
</evidence>
<dbReference type="AlphaFoldDB" id="A0A285VUB6"/>
<dbReference type="InterPro" id="IPR012334">
    <property type="entry name" value="Pectin_lyas_fold"/>
</dbReference>